<dbReference type="InParanoid" id="G2QIK0"/>
<reference evidence="1 2" key="1">
    <citation type="journal article" date="2011" name="Nat. Biotechnol.">
        <title>Comparative genomic analysis of the thermophilic biomass-degrading fungi Myceliophthora thermophila and Thielavia terrestris.</title>
        <authorList>
            <person name="Berka R.M."/>
            <person name="Grigoriev I.V."/>
            <person name="Otillar R."/>
            <person name="Salamov A."/>
            <person name="Grimwood J."/>
            <person name="Reid I."/>
            <person name="Ishmael N."/>
            <person name="John T."/>
            <person name="Darmond C."/>
            <person name="Moisan M.-C."/>
            <person name="Henrissat B."/>
            <person name="Coutinho P.M."/>
            <person name="Lombard V."/>
            <person name="Natvig D.O."/>
            <person name="Lindquist E."/>
            <person name="Schmutz J."/>
            <person name="Lucas S."/>
            <person name="Harris P."/>
            <person name="Powlowski J."/>
            <person name="Bellemare A."/>
            <person name="Taylor D."/>
            <person name="Butler G."/>
            <person name="de Vries R.P."/>
            <person name="Allijn I.E."/>
            <person name="van den Brink J."/>
            <person name="Ushinsky S."/>
            <person name="Storms R."/>
            <person name="Powell A.J."/>
            <person name="Paulsen I.T."/>
            <person name="Elbourne L.D.H."/>
            <person name="Baker S.E."/>
            <person name="Magnuson J."/>
            <person name="LaBoissiere S."/>
            <person name="Clutterbuck A.J."/>
            <person name="Martinez D."/>
            <person name="Wogulis M."/>
            <person name="de Leon A.L."/>
            <person name="Rey M.W."/>
            <person name="Tsang A."/>
        </authorList>
    </citation>
    <scope>NUCLEOTIDE SEQUENCE [LARGE SCALE GENOMIC DNA]</scope>
    <source>
        <strain evidence="2">ATCC 42464 / BCRC 31852 / DSM 1799</strain>
    </source>
</reference>
<protein>
    <recommendedName>
        <fullName evidence="3">Heterokaryon incompatibility domain-containing protein</fullName>
    </recommendedName>
</protein>
<dbReference type="PANTHER" id="PTHR24148:SF73">
    <property type="entry name" value="HET DOMAIN PROTEIN (AFU_ORTHOLOGUE AFUA_8G01020)"/>
    <property type="match status" value="1"/>
</dbReference>
<dbReference type="KEGG" id="mtm:MYCTH_2128593"/>
<dbReference type="Proteomes" id="UP000007322">
    <property type="component" value="Chromosome 5"/>
</dbReference>
<accession>G2QIK0</accession>
<name>G2QIK0_THET4</name>
<dbReference type="PANTHER" id="PTHR24148">
    <property type="entry name" value="ANKYRIN REPEAT DOMAIN-CONTAINING PROTEIN 39 HOMOLOG-RELATED"/>
    <property type="match status" value="1"/>
</dbReference>
<dbReference type="GeneID" id="11506570"/>
<dbReference type="EMBL" id="CP003006">
    <property type="protein sequence ID" value="AEO59531.1"/>
    <property type="molecule type" value="Genomic_DNA"/>
</dbReference>
<dbReference type="OrthoDB" id="4583097at2759"/>
<dbReference type="VEuPathDB" id="FungiDB:MYCTH_2128593"/>
<keyword evidence="2" id="KW-1185">Reference proteome</keyword>
<organism evidence="1 2">
    <name type="scientific">Thermothelomyces thermophilus (strain ATCC 42464 / BCRC 31852 / DSM 1799)</name>
    <name type="common">Sporotrichum thermophile</name>
    <dbReference type="NCBI Taxonomy" id="573729"/>
    <lineage>
        <taxon>Eukaryota</taxon>
        <taxon>Fungi</taxon>
        <taxon>Dikarya</taxon>
        <taxon>Ascomycota</taxon>
        <taxon>Pezizomycotina</taxon>
        <taxon>Sordariomycetes</taxon>
        <taxon>Sordariomycetidae</taxon>
        <taxon>Sordariales</taxon>
        <taxon>Chaetomiaceae</taxon>
        <taxon>Thermothelomyces</taxon>
    </lineage>
</organism>
<evidence type="ECO:0000313" key="2">
    <source>
        <dbReference type="Proteomes" id="UP000007322"/>
    </source>
</evidence>
<dbReference type="AlphaFoldDB" id="G2QIK0"/>
<dbReference type="HOGENOM" id="CLU_1134225_0_0_1"/>
<sequence length="245" mass="28263">MAPSVTLREDAAAVEKDPSRKAEYQKGEVFGKFRTDASMEYIFFDHQWWRRAWTAQEIVLAKRALLVSGRYQHPIFGNYFDPPTTPFWEVQAIRKQANAVANPNPADELLSYLLRTRHRHATDPRDKLYSALGFADGRLKALEVVPDDRLPHRDVYRDVTRRLIEVSGNLDVLGLCFPFKKPSTSGLPSWVPDWGPAERIAQPLMSDAHGNPRKTHALASVQHHYDDVKWDDDFNFDDWDGDPWY</sequence>
<gene>
    <name evidence="1" type="ORF">MYCTH_2128593</name>
</gene>
<dbReference type="eggNOG" id="ENOG502SMTY">
    <property type="taxonomic scope" value="Eukaryota"/>
</dbReference>
<evidence type="ECO:0000313" key="1">
    <source>
        <dbReference type="EMBL" id="AEO59531.1"/>
    </source>
</evidence>
<dbReference type="InterPro" id="IPR052895">
    <property type="entry name" value="HetReg/Transcr_Mod"/>
</dbReference>
<evidence type="ECO:0008006" key="3">
    <source>
        <dbReference type="Google" id="ProtNLM"/>
    </source>
</evidence>
<dbReference type="RefSeq" id="XP_003664776.1">
    <property type="nucleotide sequence ID" value="XM_003664728.1"/>
</dbReference>
<proteinExistence type="predicted"/>